<dbReference type="GO" id="GO:0008270">
    <property type="term" value="F:zinc ion binding"/>
    <property type="evidence" value="ECO:0007669"/>
    <property type="project" value="InterPro"/>
</dbReference>
<gene>
    <name evidence="12" type="ORF">QBC42DRAFT_173151</name>
</gene>
<dbReference type="GO" id="GO:0006351">
    <property type="term" value="P:DNA-templated transcription"/>
    <property type="evidence" value="ECO:0007669"/>
    <property type="project" value="InterPro"/>
</dbReference>
<dbReference type="SMART" id="SM00906">
    <property type="entry name" value="Fungal_trans"/>
    <property type="match status" value="1"/>
</dbReference>
<dbReference type="Gene3D" id="1.20.1250.20">
    <property type="entry name" value="MFS general substrate transporter like domains"/>
    <property type="match status" value="2"/>
</dbReference>
<feature type="transmembrane region" description="Helical" evidence="9">
    <location>
        <begin position="328"/>
        <end position="345"/>
    </location>
</feature>
<dbReference type="FunFam" id="1.20.1250.20:FF:000013">
    <property type="entry name" value="MFS general substrate transporter"/>
    <property type="match status" value="1"/>
</dbReference>
<keyword evidence="7" id="KW-0539">Nucleus</keyword>
<dbReference type="SUPFAM" id="SSF103473">
    <property type="entry name" value="MFS general substrate transporter"/>
    <property type="match status" value="1"/>
</dbReference>
<protein>
    <submittedName>
        <fullName evidence="12">High-affinity nicotinic acid transporter</fullName>
    </submittedName>
</protein>
<feature type="compositionally biased region" description="Polar residues" evidence="8">
    <location>
        <begin position="18"/>
        <end position="27"/>
    </location>
</feature>
<comment type="caution">
    <text evidence="12">The sequence shown here is derived from an EMBL/GenBank/DDBJ whole genome shotgun (WGS) entry which is preliminary data.</text>
</comment>
<feature type="region of interest" description="Disordered" evidence="8">
    <location>
        <begin position="506"/>
        <end position="590"/>
    </location>
</feature>
<dbReference type="InterPro" id="IPR011701">
    <property type="entry name" value="MFS"/>
</dbReference>
<proteinExistence type="predicted"/>
<feature type="transmembrane region" description="Helical" evidence="9">
    <location>
        <begin position="219"/>
        <end position="239"/>
    </location>
</feature>
<dbReference type="Pfam" id="PF07690">
    <property type="entry name" value="MFS_1"/>
    <property type="match status" value="1"/>
</dbReference>
<reference evidence="12" key="1">
    <citation type="journal article" date="2023" name="Mol. Phylogenet. Evol.">
        <title>Genome-scale phylogeny and comparative genomics of the fungal order Sordariales.</title>
        <authorList>
            <person name="Hensen N."/>
            <person name="Bonometti L."/>
            <person name="Westerberg I."/>
            <person name="Brannstrom I.O."/>
            <person name="Guillou S."/>
            <person name="Cros-Aarteil S."/>
            <person name="Calhoun S."/>
            <person name="Haridas S."/>
            <person name="Kuo A."/>
            <person name="Mondo S."/>
            <person name="Pangilinan J."/>
            <person name="Riley R."/>
            <person name="LaButti K."/>
            <person name="Andreopoulos B."/>
            <person name="Lipzen A."/>
            <person name="Chen C."/>
            <person name="Yan M."/>
            <person name="Daum C."/>
            <person name="Ng V."/>
            <person name="Clum A."/>
            <person name="Steindorff A."/>
            <person name="Ohm R.A."/>
            <person name="Martin F."/>
            <person name="Silar P."/>
            <person name="Natvig D.O."/>
            <person name="Lalanne C."/>
            <person name="Gautier V."/>
            <person name="Ament-Velasquez S.L."/>
            <person name="Kruys A."/>
            <person name="Hutchinson M.I."/>
            <person name="Powell A.J."/>
            <person name="Barry K."/>
            <person name="Miller A.N."/>
            <person name="Grigoriev I.V."/>
            <person name="Debuchy R."/>
            <person name="Gladieux P."/>
            <person name="Hiltunen Thoren M."/>
            <person name="Johannesson H."/>
        </authorList>
    </citation>
    <scope>NUCLEOTIDE SEQUENCE</scope>
    <source>
        <strain evidence="12">PSN324</strain>
    </source>
</reference>
<keyword evidence="13" id="KW-1185">Reference proteome</keyword>
<feature type="compositionally biased region" description="Basic and acidic residues" evidence="8">
    <location>
        <begin position="1"/>
        <end position="17"/>
    </location>
</feature>
<dbReference type="SUPFAM" id="SSF57701">
    <property type="entry name" value="Zn2/Cys6 DNA-binding domain"/>
    <property type="match status" value="1"/>
</dbReference>
<feature type="domain" description="Zn(2)-C6 fungal-type" evidence="10">
    <location>
        <begin position="599"/>
        <end position="628"/>
    </location>
</feature>
<dbReference type="InterPro" id="IPR001138">
    <property type="entry name" value="Zn2Cys6_DnaBD"/>
</dbReference>
<dbReference type="PROSITE" id="PS50850">
    <property type="entry name" value="MFS"/>
    <property type="match status" value="1"/>
</dbReference>
<feature type="transmembrane region" description="Helical" evidence="9">
    <location>
        <begin position="446"/>
        <end position="463"/>
    </location>
</feature>
<feature type="compositionally biased region" description="Basic residues" evidence="8">
    <location>
        <begin position="581"/>
        <end position="590"/>
    </location>
</feature>
<dbReference type="GO" id="GO:0000981">
    <property type="term" value="F:DNA-binding transcription factor activity, RNA polymerase II-specific"/>
    <property type="evidence" value="ECO:0007669"/>
    <property type="project" value="InterPro"/>
</dbReference>
<evidence type="ECO:0000256" key="5">
    <source>
        <dbReference type="ARBA" id="ARBA00022989"/>
    </source>
</evidence>
<feature type="transmembrane region" description="Helical" evidence="9">
    <location>
        <begin position="98"/>
        <end position="118"/>
    </location>
</feature>
<evidence type="ECO:0000256" key="9">
    <source>
        <dbReference type="SAM" id="Phobius"/>
    </source>
</evidence>
<dbReference type="GO" id="GO:0022857">
    <property type="term" value="F:transmembrane transporter activity"/>
    <property type="evidence" value="ECO:0007669"/>
    <property type="project" value="InterPro"/>
</dbReference>
<evidence type="ECO:0000313" key="12">
    <source>
        <dbReference type="EMBL" id="KAK4463681.1"/>
    </source>
</evidence>
<comment type="subcellular location">
    <subcellularLocation>
        <location evidence="1">Membrane</location>
        <topology evidence="1">Multi-pass membrane protein</topology>
    </subcellularLocation>
</comment>
<feature type="transmembrane region" description="Helical" evidence="9">
    <location>
        <begin position="292"/>
        <end position="316"/>
    </location>
</feature>
<keyword evidence="2" id="KW-0813">Transport</keyword>
<keyword evidence="4" id="KW-0479">Metal-binding</keyword>
<dbReference type="CDD" id="cd12148">
    <property type="entry name" value="fungal_TF_MHR"/>
    <property type="match status" value="1"/>
</dbReference>
<reference evidence="12" key="2">
    <citation type="submission" date="2023-06" db="EMBL/GenBank/DDBJ databases">
        <authorList>
            <consortium name="Lawrence Berkeley National Laboratory"/>
            <person name="Mondo S.J."/>
            <person name="Hensen N."/>
            <person name="Bonometti L."/>
            <person name="Westerberg I."/>
            <person name="Brannstrom I.O."/>
            <person name="Guillou S."/>
            <person name="Cros-Aarteil S."/>
            <person name="Calhoun S."/>
            <person name="Haridas S."/>
            <person name="Kuo A."/>
            <person name="Pangilinan J."/>
            <person name="Riley R."/>
            <person name="Labutti K."/>
            <person name="Andreopoulos B."/>
            <person name="Lipzen A."/>
            <person name="Chen C."/>
            <person name="Yanf M."/>
            <person name="Daum C."/>
            <person name="Ng V."/>
            <person name="Clum A."/>
            <person name="Steindorff A."/>
            <person name="Ohm R."/>
            <person name="Martin F."/>
            <person name="Silar P."/>
            <person name="Natvig D."/>
            <person name="Lalanne C."/>
            <person name="Gautier V."/>
            <person name="Ament-Velasquez S.L."/>
            <person name="Kruys A."/>
            <person name="Hutchinson M.I."/>
            <person name="Powell A.J."/>
            <person name="Barry K."/>
            <person name="Miller A.N."/>
            <person name="Grigoriev I.V."/>
            <person name="Debuchy R."/>
            <person name="Gladieux P."/>
            <person name="Thoren M.H."/>
            <person name="Johannesson H."/>
        </authorList>
    </citation>
    <scope>NUCLEOTIDE SEQUENCE</scope>
    <source>
        <strain evidence="12">PSN324</strain>
    </source>
</reference>
<name>A0AAV9HV37_9PEZI</name>
<keyword evidence="5 9" id="KW-1133">Transmembrane helix</keyword>
<evidence type="ECO:0000256" key="2">
    <source>
        <dbReference type="ARBA" id="ARBA00022448"/>
    </source>
</evidence>
<feature type="transmembrane region" description="Helical" evidence="9">
    <location>
        <begin position="382"/>
        <end position="403"/>
    </location>
</feature>
<keyword evidence="3 9" id="KW-0812">Transmembrane</keyword>
<organism evidence="12 13">
    <name type="scientific">Cladorrhinum samala</name>
    <dbReference type="NCBI Taxonomy" id="585594"/>
    <lineage>
        <taxon>Eukaryota</taxon>
        <taxon>Fungi</taxon>
        <taxon>Dikarya</taxon>
        <taxon>Ascomycota</taxon>
        <taxon>Pezizomycotina</taxon>
        <taxon>Sordariomycetes</taxon>
        <taxon>Sordariomycetidae</taxon>
        <taxon>Sordariales</taxon>
        <taxon>Podosporaceae</taxon>
        <taxon>Cladorrhinum</taxon>
    </lineage>
</organism>
<dbReference type="Gene3D" id="4.10.240.10">
    <property type="entry name" value="Zn(2)-C6 fungal-type DNA-binding domain"/>
    <property type="match status" value="1"/>
</dbReference>
<evidence type="ECO:0000259" key="10">
    <source>
        <dbReference type="PROSITE" id="PS50048"/>
    </source>
</evidence>
<evidence type="ECO:0000313" key="13">
    <source>
        <dbReference type="Proteomes" id="UP001321749"/>
    </source>
</evidence>
<dbReference type="EMBL" id="MU864957">
    <property type="protein sequence ID" value="KAK4463681.1"/>
    <property type="molecule type" value="Genomic_DNA"/>
</dbReference>
<dbReference type="InterPro" id="IPR007219">
    <property type="entry name" value="XnlR_reg_dom"/>
</dbReference>
<evidence type="ECO:0000256" key="6">
    <source>
        <dbReference type="ARBA" id="ARBA00023136"/>
    </source>
</evidence>
<evidence type="ECO:0000256" key="1">
    <source>
        <dbReference type="ARBA" id="ARBA00004141"/>
    </source>
</evidence>
<feature type="domain" description="Major facilitator superfamily (MFS) profile" evidence="11">
    <location>
        <begin position="59"/>
        <end position="466"/>
    </location>
</feature>
<dbReference type="InterPro" id="IPR036259">
    <property type="entry name" value="MFS_trans_sf"/>
</dbReference>
<feature type="transmembrane region" description="Helical" evidence="9">
    <location>
        <begin position="357"/>
        <end position="376"/>
    </location>
</feature>
<dbReference type="GO" id="GO:0003677">
    <property type="term" value="F:DNA binding"/>
    <property type="evidence" value="ECO:0007669"/>
    <property type="project" value="InterPro"/>
</dbReference>
<evidence type="ECO:0000256" key="8">
    <source>
        <dbReference type="SAM" id="MobiDB-lite"/>
    </source>
</evidence>
<evidence type="ECO:0000256" key="7">
    <source>
        <dbReference type="ARBA" id="ARBA00023242"/>
    </source>
</evidence>
<feature type="transmembrane region" description="Helical" evidence="9">
    <location>
        <begin position="150"/>
        <end position="174"/>
    </location>
</feature>
<evidence type="ECO:0000259" key="11">
    <source>
        <dbReference type="PROSITE" id="PS50850"/>
    </source>
</evidence>
<dbReference type="InterPro" id="IPR036864">
    <property type="entry name" value="Zn2-C6_fun-type_DNA-bd_sf"/>
</dbReference>
<dbReference type="PROSITE" id="PS50048">
    <property type="entry name" value="ZN2_CY6_FUNGAL_2"/>
    <property type="match status" value="1"/>
</dbReference>
<evidence type="ECO:0000256" key="3">
    <source>
        <dbReference type="ARBA" id="ARBA00022692"/>
    </source>
</evidence>
<feature type="region of interest" description="Disordered" evidence="8">
    <location>
        <begin position="1"/>
        <end position="31"/>
    </location>
</feature>
<dbReference type="InterPro" id="IPR020846">
    <property type="entry name" value="MFS_dom"/>
</dbReference>
<dbReference type="Proteomes" id="UP001321749">
    <property type="component" value="Unassembled WGS sequence"/>
</dbReference>
<keyword evidence="6 9" id="KW-0472">Membrane</keyword>
<evidence type="ECO:0000256" key="4">
    <source>
        <dbReference type="ARBA" id="ARBA00022723"/>
    </source>
</evidence>
<dbReference type="SMART" id="SM00066">
    <property type="entry name" value="GAL4"/>
    <property type="match status" value="1"/>
</dbReference>
<dbReference type="PANTHER" id="PTHR43791">
    <property type="entry name" value="PERMEASE-RELATED"/>
    <property type="match status" value="1"/>
</dbReference>
<accession>A0AAV9HV37</accession>
<dbReference type="PANTHER" id="PTHR43791:SF21">
    <property type="entry name" value="MAJOR FACILITATOR SUPERFAMILY (MFS) PROFILE DOMAIN-CONTAINING PROTEIN"/>
    <property type="match status" value="1"/>
</dbReference>
<feature type="compositionally biased region" description="Pro residues" evidence="8">
    <location>
        <begin position="519"/>
        <end position="534"/>
    </location>
</feature>
<feature type="transmembrane region" description="Helical" evidence="9">
    <location>
        <begin position="186"/>
        <end position="207"/>
    </location>
</feature>
<dbReference type="Pfam" id="PF04082">
    <property type="entry name" value="Fungal_trans"/>
    <property type="match status" value="1"/>
</dbReference>
<dbReference type="FunFam" id="1.20.1250.20:FF:000018">
    <property type="entry name" value="MFS transporter permease"/>
    <property type="match status" value="1"/>
</dbReference>
<dbReference type="GO" id="GO:0016020">
    <property type="term" value="C:membrane"/>
    <property type="evidence" value="ECO:0007669"/>
    <property type="project" value="UniProtKB-SubCell"/>
</dbReference>
<sequence length="1304" mass="143975">MTVTLERDSELPVDRASFESQASTSPLLPTEWGADEAFDDSINTEREAKRINRKLDLCLLPLLSLLYLFNGLDRGNIGNAQTQGFTDDIGASADDFNLAVSLFFITFVALQPISAAVGRWMGPNHWLPITMMCWGAVTTLQMFIQGRGGLIATRLLIGAFEAGFYPTSIVYLGYFYSPFDLARRIALFFGQYAIASAFSGALSYGVFQISHPSLKPWQLLFLTEGVLTCIIAVVAWVWLPSGPDKAWFLTANEREFVRERVQPGNSKATAPRSSAASWRKAAVETLRDWKMWFVLLCNICASVPATAFSVFLPLIVEGMGYTSIEANLMSVPPAVCGAAGVYLFASSSDLHRERGYHIAASLAIAMLGLAGLIASATGAGKYAALCVFTFGSYVPPPLTAAWLSNNTPAGDRRALVMGVNGWGNLAGVVGSQLYRSEYAPEFRVPLFVTLALLGAAVPGYLAYRRMLQAANRRRSMTGNRKQKKNEKQAWSRRMLPRLISFFSTPPCDNPARGALDGPHPVPPMSTGPPSPGQSPPSTRGNPPRKTCTMPRASRSPTTPADARRGPYMPRPPASEEDRLPVHPRKNKVPADKRKRVAMACHECNVRRVKCTGIEPCEQCKHNGRACCFPRADAKRQVSGIVHDHLAFRSEKLDYLAGVAARPIFASDVNPDGPDPELQFLQMQEWESMDGSLSNSLKRLDARMLIDSAGTARLFGRSSGACFLDGVKEVIGVAGPLAKAVGHRYGSGYGKDFLRSLGYYQTYDSRRLHLSIPAPYSIPPAPEVDGLFDLVRMFLLDGNGTYESGGALYWEFPSAAFVVGVAEDGKMRPNHLPPAIHHRPKFALGHVLLAFGRLLEASGPDSRVEGEGRMGENHYSTAKWLIGGPLDGNANTKEELPILALMALYLVENNRRGQASHVIGLAIDIAVAQGMHQGWCADEGDVRTFWTLYVIDRWLACVLGRPVKIQDQDIRVRLPRECKGLPPHHGLLANVKLSQISQAITYDNFFRNQPRQPGQESAAARVTQDLRRLSDWKAELPEVLDLKSDPLGTITLPDQPFSDAQQDEIERSQKHALAIFGRDRAVVSLHMSYNQLIIVAVRPAYLAAVQKVIASLADVDGLYELHDDSLYHALQLCTEAAQRNLRLGWVIQQQSPRNRLLVPDLHHIFNAALILIMHQIVSRNYRVTYSYEIDWATDVFKQEAQLGSPFAQDCSDVLKDFHHLAKTLNGTIHSLGAKQYIWENQGDRLKRALGLPLPPYTFSVPFEPLCENLSPPTPDRVPEKIGTISELLNQWRDEGQEVAYRRPLS</sequence>